<dbReference type="InterPro" id="IPR000477">
    <property type="entry name" value="RT_dom"/>
</dbReference>
<dbReference type="PANTHER" id="PTHR47510:SF3">
    <property type="entry name" value="ENDO_EXONUCLEASE_PHOSPHATASE DOMAIN-CONTAINING PROTEIN"/>
    <property type="match status" value="1"/>
</dbReference>
<proteinExistence type="predicted"/>
<evidence type="ECO:0000313" key="2">
    <source>
        <dbReference type="EMBL" id="JAT10144.1"/>
    </source>
</evidence>
<organism evidence="2">
    <name type="scientific">Graphocephala atropunctata</name>
    <dbReference type="NCBI Taxonomy" id="36148"/>
    <lineage>
        <taxon>Eukaryota</taxon>
        <taxon>Metazoa</taxon>
        <taxon>Ecdysozoa</taxon>
        <taxon>Arthropoda</taxon>
        <taxon>Hexapoda</taxon>
        <taxon>Insecta</taxon>
        <taxon>Pterygota</taxon>
        <taxon>Neoptera</taxon>
        <taxon>Paraneoptera</taxon>
        <taxon>Hemiptera</taxon>
        <taxon>Auchenorrhyncha</taxon>
        <taxon>Membracoidea</taxon>
        <taxon>Cicadellidae</taxon>
        <taxon>Cicadellinae</taxon>
        <taxon>Cicadellini</taxon>
        <taxon>Graphocephala</taxon>
    </lineage>
</organism>
<sequence>LKSMLSDHYAQAVTIRVPETSDGKAKSRYTRSFSESNVNTFKYFLKQETWDTIYESRNLEEKFNQFSSQLSYYFEIAFPFQCKKIKSANTHKIKFPQEILALKGECFLFYKKTKHLSSDHFLRQYYLRIKSRYRKAVQQFKAKAELKTINQCKNKTQGVWRVINEKRPRRGKDRNTICVEDKNGEVIEEPEAVCEILNTHFIEVGKRFDSALERRTSPEANVRSTSASFFLSPSCEDEIKNLICNLKNTKSAGVDEISAELLKSASHLLAAPLCHLLNTSFVEGKFPSGLKVAKVRPIPKKENSSTCDTYRPISVLPTLSKVFEKA</sequence>
<feature type="domain" description="Reverse transcriptase" evidence="1">
    <location>
        <begin position="279"/>
        <end position="326"/>
    </location>
</feature>
<reference evidence="2" key="1">
    <citation type="submission" date="2015-11" db="EMBL/GenBank/DDBJ databases">
        <title>De novo transcriptome assembly of four potential Pierce s Disease insect vectors from Arizona vineyards.</title>
        <authorList>
            <person name="Tassone E.E."/>
        </authorList>
    </citation>
    <scope>NUCLEOTIDE SEQUENCE</scope>
</reference>
<gene>
    <name evidence="2" type="ORF">g.1050</name>
</gene>
<feature type="non-terminal residue" evidence="2">
    <location>
        <position position="1"/>
    </location>
</feature>
<evidence type="ECO:0000259" key="1">
    <source>
        <dbReference type="PROSITE" id="PS50878"/>
    </source>
</evidence>
<feature type="non-terminal residue" evidence="2">
    <location>
        <position position="326"/>
    </location>
</feature>
<dbReference type="AlphaFoldDB" id="A0A1B6KG27"/>
<protein>
    <recommendedName>
        <fullName evidence="1">Reverse transcriptase domain-containing protein</fullName>
    </recommendedName>
</protein>
<dbReference type="EMBL" id="GEBQ01029833">
    <property type="protein sequence ID" value="JAT10144.1"/>
    <property type="molecule type" value="Transcribed_RNA"/>
</dbReference>
<name>A0A1B6KG27_9HEMI</name>
<dbReference type="PANTHER" id="PTHR47510">
    <property type="entry name" value="REVERSE TRANSCRIPTASE DOMAIN-CONTAINING PROTEIN"/>
    <property type="match status" value="1"/>
</dbReference>
<accession>A0A1B6KG27</accession>
<dbReference type="PROSITE" id="PS50878">
    <property type="entry name" value="RT_POL"/>
    <property type="match status" value="1"/>
</dbReference>